<accession>A0ABW9J8X9</accession>
<protein>
    <recommendedName>
        <fullName evidence="6">Bacterial surface antigen (D15) domain-containing protein</fullName>
    </recommendedName>
</protein>
<keyword evidence="1" id="KW-0472">Membrane</keyword>
<evidence type="ECO:0000256" key="1">
    <source>
        <dbReference type="ARBA" id="ARBA00022452"/>
    </source>
</evidence>
<keyword evidence="5" id="KW-1185">Reference proteome</keyword>
<dbReference type="PANTHER" id="PTHR12815:SF18">
    <property type="entry name" value="SORTING AND ASSEMBLY MACHINERY COMPONENT 50 HOMOLOG"/>
    <property type="match status" value="1"/>
</dbReference>
<evidence type="ECO:0000313" key="5">
    <source>
        <dbReference type="Proteomes" id="UP001517247"/>
    </source>
</evidence>
<dbReference type="RefSeq" id="WP_138722845.1">
    <property type="nucleotide sequence ID" value="NZ_SSHJ02000006.1"/>
</dbReference>
<dbReference type="Gene3D" id="2.40.160.50">
    <property type="entry name" value="membrane protein fhac: a member of the omp85/tpsb transporter family"/>
    <property type="match status" value="1"/>
</dbReference>
<name>A0ABW9J8X9_9SPHI</name>
<dbReference type="EMBL" id="SSHJ02000006">
    <property type="protein sequence ID" value="MFN0255717.1"/>
    <property type="molecule type" value="Genomic_DNA"/>
</dbReference>
<keyword evidence="1" id="KW-1134">Transmembrane beta strand</keyword>
<dbReference type="Proteomes" id="UP001517247">
    <property type="component" value="Unassembled WGS sequence"/>
</dbReference>
<reference evidence="4 5" key="1">
    <citation type="submission" date="2024-12" db="EMBL/GenBank/DDBJ databases">
        <authorList>
            <person name="Hu S."/>
        </authorList>
    </citation>
    <scope>NUCLEOTIDE SEQUENCE [LARGE SCALE GENOMIC DNA]</scope>
    <source>
        <strain evidence="4 5">THG-T11</strain>
    </source>
</reference>
<evidence type="ECO:0000313" key="4">
    <source>
        <dbReference type="EMBL" id="MFN0255717.1"/>
    </source>
</evidence>
<comment type="caution">
    <text evidence="4">The sequence shown here is derived from an EMBL/GenBank/DDBJ whole genome shotgun (WGS) entry which is preliminary data.</text>
</comment>
<sequence>MRFAFWLLFCCLSVGVFAQQGYNLRVSFPDDAKALSKLVKVPAEIKDSVEVYKEADKLLSQLQFRGYLLAEITALDFKGKEVLVVIQPNQLYQWVKLSSGNLSPTVKQGVGFKERNYERVDFNVSSLTNLFETLLAYYENNGYPFASVSLQQISIEGNAISASVDAKPHQKVLFDTLQIVGSAQIAQKYLQSYLNTKNGMLYAEKSVMQIENRLKELPFLEVVKPTEVSFSNEKASVRVFVNRKNANQFDGVLGLQQNGNERKTQLVGNLKLHLQNAFKRGEQLNFNYQGLAQQSQLLDIKASFPHVLNTDFGLSPSLYLYKQDSAFLNVDTKLGFNYLLKGNNNFQFFIENKSTSLSAVEAYENATPLPSILDASTTFYGLGLNIENLDYRYNPQKGYSITFDAAVGSKKIKRNAAIPENLYQDVPLNSTSYRWFSQINYYLPLAKQLVFAVSNQTALLSGKYLLENEVFRLGGQRSLRGFNELSILATSYTIGNAEVRYLLEQNSFLFAFYNQAYLQYRTDKLNYSDVPLGFGAGVNFETNLGILSVSYALGKQRNNPLNLRQGKIHFGITALF</sequence>
<evidence type="ECO:0008006" key="6">
    <source>
        <dbReference type="Google" id="ProtNLM"/>
    </source>
</evidence>
<organism evidence="4 5">
    <name type="scientific">Pedobacter ureilyticus</name>
    <dbReference type="NCBI Taxonomy" id="1393051"/>
    <lineage>
        <taxon>Bacteria</taxon>
        <taxon>Pseudomonadati</taxon>
        <taxon>Bacteroidota</taxon>
        <taxon>Sphingobacteriia</taxon>
        <taxon>Sphingobacteriales</taxon>
        <taxon>Sphingobacteriaceae</taxon>
        <taxon>Pedobacter</taxon>
    </lineage>
</organism>
<gene>
    <name evidence="4" type="ORF">E6A44_009045</name>
</gene>
<proteinExistence type="predicted"/>
<feature type="signal peptide" evidence="3">
    <location>
        <begin position="1"/>
        <end position="18"/>
    </location>
</feature>
<evidence type="ECO:0000256" key="2">
    <source>
        <dbReference type="ARBA" id="ARBA00022692"/>
    </source>
</evidence>
<feature type="chain" id="PRO_5045184707" description="Bacterial surface antigen (D15) domain-containing protein" evidence="3">
    <location>
        <begin position="19"/>
        <end position="576"/>
    </location>
</feature>
<dbReference type="InterPro" id="IPR039910">
    <property type="entry name" value="D15-like"/>
</dbReference>
<evidence type="ECO:0000256" key="3">
    <source>
        <dbReference type="SAM" id="SignalP"/>
    </source>
</evidence>
<keyword evidence="2" id="KW-0812">Transmembrane</keyword>
<dbReference type="PANTHER" id="PTHR12815">
    <property type="entry name" value="SORTING AND ASSEMBLY MACHINERY SAMM50 PROTEIN FAMILY MEMBER"/>
    <property type="match status" value="1"/>
</dbReference>
<keyword evidence="3" id="KW-0732">Signal</keyword>